<accession>A0ABN2TMJ8</accession>
<protein>
    <recommendedName>
        <fullName evidence="3">GNAT family N-acetyltransferase</fullName>
    </recommendedName>
</protein>
<gene>
    <name evidence="1" type="ORF">GCM10009799_46670</name>
</gene>
<dbReference type="Gene3D" id="3.40.630.30">
    <property type="match status" value="1"/>
</dbReference>
<organism evidence="1 2">
    <name type="scientific">Nocardiopsis rhodophaea</name>
    <dbReference type="NCBI Taxonomy" id="280238"/>
    <lineage>
        <taxon>Bacteria</taxon>
        <taxon>Bacillati</taxon>
        <taxon>Actinomycetota</taxon>
        <taxon>Actinomycetes</taxon>
        <taxon>Streptosporangiales</taxon>
        <taxon>Nocardiopsidaceae</taxon>
        <taxon>Nocardiopsis</taxon>
    </lineage>
</organism>
<proteinExistence type="predicted"/>
<evidence type="ECO:0000313" key="2">
    <source>
        <dbReference type="Proteomes" id="UP001501585"/>
    </source>
</evidence>
<comment type="caution">
    <text evidence="1">The sequence shown here is derived from an EMBL/GenBank/DDBJ whole genome shotgun (WGS) entry which is preliminary data.</text>
</comment>
<dbReference type="SUPFAM" id="SSF55729">
    <property type="entry name" value="Acyl-CoA N-acyltransferases (Nat)"/>
    <property type="match status" value="1"/>
</dbReference>
<name>A0ABN2TMJ8_9ACTN</name>
<sequence>MLSHPFSYVSTTGPIWRTARQREQFIADDGSSHLVVRVQGNLVGAVTWSTGQTPGYYRLTIISADDDAWTPHLVEAAIREAISMIARSSEAKRIELLVPGYDIPLVDYLTATHNFEIEGVLRDRFFIDGRYWPGIICRADIEKFRPQERASNEERAELLDRLRDRAMNDLSSAQTRPF</sequence>
<dbReference type="Proteomes" id="UP001501585">
    <property type="component" value="Unassembled WGS sequence"/>
</dbReference>
<evidence type="ECO:0000313" key="1">
    <source>
        <dbReference type="EMBL" id="GAA2012987.1"/>
    </source>
</evidence>
<reference evidence="1 2" key="1">
    <citation type="journal article" date="2019" name="Int. J. Syst. Evol. Microbiol.">
        <title>The Global Catalogue of Microorganisms (GCM) 10K type strain sequencing project: providing services to taxonomists for standard genome sequencing and annotation.</title>
        <authorList>
            <consortium name="The Broad Institute Genomics Platform"/>
            <consortium name="The Broad Institute Genome Sequencing Center for Infectious Disease"/>
            <person name="Wu L."/>
            <person name="Ma J."/>
        </authorList>
    </citation>
    <scope>NUCLEOTIDE SEQUENCE [LARGE SCALE GENOMIC DNA]</scope>
    <source>
        <strain evidence="1 2">JCM 15313</strain>
    </source>
</reference>
<evidence type="ECO:0008006" key="3">
    <source>
        <dbReference type="Google" id="ProtNLM"/>
    </source>
</evidence>
<dbReference type="InterPro" id="IPR016181">
    <property type="entry name" value="Acyl_CoA_acyltransferase"/>
</dbReference>
<keyword evidence="2" id="KW-1185">Reference proteome</keyword>
<dbReference type="EMBL" id="BAAAPC010000025">
    <property type="protein sequence ID" value="GAA2012987.1"/>
    <property type="molecule type" value="Genomic_DNA"/>
</dbReference>